<organism evidence="3 4">
    <name type="scientific">Pristionchus pacificus</name>
    <name type="common">Parasitic nematode worm</name>
    <dbReference type="NCBI Taxonomy" id="54126"/>
    <lineage>
        <taxon>Eukaryota</taxon>
        <taxon>Metazoa</taxon>
        <taxon>Ecdysozoa</taxon>
        <taxon>Nematoda</taxon>
        <taxon>Chromadorea</taxon>
        <taxon>Rhabditida</taxon>
        <taxon>Rhabditina</taxon>
        <taxon>Diplogasteromorpha</taxon>
        <taxon>Diplogasteroidea</taxon>
        <taxon>Neodiplogasteridae</taxon>
        <taxon>Pristionchus</taxon>
    </lineage>
</organism>
<sequence>MQTDEVKNVTASVAASTDWSSMPPKRSIHTPNKFKKKESYASLATLRLFGVCDFPHFDDGSFVSSHETTLLREKVSSMSDDICFSPTVNSGPARPVLESNTTETERGCMVLCGDNDDCKAVSYIAPSCNLLGAVDNTMVCSAPAGEVLLKQATGCPGRTDFVAVINLPPDDCVNYFPDKTVVGTPQICPRDTNKYFVRGIDEFGNRVTMDNDDTDILTFDATRNLWKFTYPTTGFGLYFVAISCATDTGACPCQPLPMLNPNMMDGVESRVEVDGACADPNHQLVLVNKTETERRCKVLCGDDPLCVAVSYVAPNCTHLGAADGTMRCSAPALEINVKQEGGCPARTDITSGIDNPPDKCVDFFPGKTKLGGQNGICPRDGTGYIVRGIDEFGNRVTLDNDINNKLTFNATRNLWKFLHPSSGFSLYFTSVSCATNTYACSCNGLAPIKPALMGGVGPKTETTGTCVDPTHRINFLGAKDPPGSLSVGYDAAEAVKANVDNVQGGHLAARLLRLRGFLTNIFCDIAVGFPIVSFRVSNREQTWINHVGSMPDNMCFVLINQTFPRAVLSKTSNVETERKCHVMCGDNPECTAVSYKDLKCTQLGAVNGSMSCTGAQNTVQEKITTGFRVNAVSDFGNDPCVTSMNSADLSFNRNGICPRNSAKYVVRGIDEFGNRVTLDNDVMNVLSFDDTRNMWRFYIASNDFTKWLVSVTCATALSSCCAPVPLYNVEPVVTGQSPIKNNENGTCFYSGAKRLKFFGGKYKADASPSVFSEAESATMTISCQAGIWLVTYLDNRNGWHITNATSMIAQVSGMPDSMCFLDSPAKPNFASPILEQSEKETKRACEVACGNNELCLSIAYNEPTCTLLGNPAEVACQGGTTTTVYTKSEACGDRDDITKELGKDLCAQEIFPENTNMDRAGVCAREHIIRAIDESGARITIDNHSGNTLSYDSVRRMWKIYNSESQYTYWLVAVTCALPINTGSCACETLPLLDPGRFGLQGGVNAYVGPEKTCDDAAQTMKFWNFDNSPGDDPGYYNPSANVPMHIECQAGIYVNGMPDSMWFIDEKASNRPYSSTILLEKSEQATRRACEVACADVLCIGIVYNDPACFHLGDNVGGVSCQAITVSTPISIKTDFCQDRDNITKEFGNNPFAKDFFP</sequence>
<dbReference type="Proteomes" id="UP000005239">
    <property type="component" value="Unassembled WGS sequence"/>
</dbReference>
<dbReference type="AlphaFoldDB" id="A0A2A6CWJ1"/>
<dbReference type="Pfam" id="PF14295">
    <property type="entry name" value="PAN_4"/>
    <property type="match status" value="4"/>
</dbReference>
<evidence type="ECO:0000313" key="4">
    <source>
        <dbReference type="Proteomes" id="UP000005239"/>
    </source>
</evidence>
<protein>
    <recommendedName>
        <fullName evidence="2">Apple domain-containing protein</fullName>
    </recommendedName>
</protein>
<accession>A0A2A6CWJ1</accession>
<dbReference type="SMART" id="SM00473">
    <property type="entry name" value="PAN_AP"/>
    <property type="match status" value="3"/>
</dbReference>
<gene>
    <name evidence="3" type="primary">WBGene00104218</name>
</gene>
<evidence type="ECO:0000259" key="2">
    <source>
        <dbReference type="SMART" id="SM00473"/>
    </source>
</evidence>
<keyword evidence="4" id="KW-1185">Reference proteome</keyword>
<feature type="domain" description="Apple" evidence="2">
    <location>
        <begin position="79"/>
        <end position="153"/>
    </location>
</feature>
<dbReference type="EnsemblMetazoa" id="PPA14664.1">
    <property type="protein sequence ID" value="PPA14664.1"/>
    <property type="gene ID" value="WBGene00104218"/>
</dbReference>
<feature type="compositionally biased region" description="Polar residues" evidence="1">
    <location>
        <begin position="8"/>
        <end position="20"/>
    </location>
</feature>
<evidence type="ECO:0000256" key="1">
    <source>
        <dbReference type="SAM" id="MobiDB-lite"/>
    </source>
</evidence>
<reference evidence="4" key="1">
    <citation type="journal article" date="2008" name="Nat. Genet.">
        <title>The Pristionchus pacificus genome provides a unique perspective on nematode lifestyle and parasitism.</title>
        <authorList>
            <person name="Dieterich C."/>
            <person name="Clifton S.W."/>
            <person name="Schuster L.N."/>
            <person name="Chinwalla A."/>
            <person name="Delehaunty K."/>
            <person name="Dinkelacker I."/>
            <person name="Fulton L."/>
            <person name="Fulton R."/>
            <person name="Godfrey J."/>
            <person name="Minx P."/>
            <person name="Mitreva M."/>
            <person name="Roeseler W."/>
            <person name="Tian H."/>
            <person name="Witte H."/>
            <person name="Yang S.P."/>
            <person name="Wilson R.K."/>
            <person name="Sommer R.J."/>
        </authorList>
    </citation>
    <scope>NUCLEOTIDE SEQUENCE [LARGE SCALE GENOMIC DNA]</scope>
    <source>
        <strain evidence="4">PS312</strain>
    </source>
</reference>
<feature type="domain" description="Apple" evidence="2">
    <location>
        <begin position="551"/>
        <end position="623"/>
    </location>
</feature>
<name>A0A2A6CWJ1_PRIPA</name>
<proteinExistence type="predicted"/>
<feature type="region of interest" description="Disordered" evidence="1">
    <location>
        <begin position="1"/>
        <end position="31"/>
    </location>
</feature>
<evidence type="ECO:0000313" key="3">
    <source>
        <dbReference type="EnsemblMetazoa" id="PPA14664.1"/>
    </source>
</evidence>
<dbReference type="InterPro" id="IPR003609">
    <property type="entry name" value="Pan_app"/>
</dbReference>
<accession>A0A8R1YG75</accession>
<feature type="domain" description="Apple" evidence="2">
    <location>
        <begin position="815"/>
        <end position="888"/>
    </location>
</feature>
<reference evidence="3" key="2">
    <citation type="submission" date="2022-06" db="UniProtKB">
        <authorList>
            <consortium name="EnsemblMetazoa"/>
        </authorList>
    </citation>
    <scope>IDENTIFICATION</scope>
    <source>
        <strain evidence="3">PS312</strain>
    </source>
</reference>